<evidence type="ECO:0000256" key="6">
    <source>
        <dbReference type="ARBA" id="ARBA00023141"/>
    </source>
</evidence>
<accession>A0AA35XJF0</accession>
<comment type="catalytic activity">
    <reaction evidence="8">
        <text>(1S,2R)-1-C-(indol-3-yl)glycerol 3-phosphate + L-serine = D-glyceraldehyde 3-phosphate + L-tryptophan + H2O</text>
        <dbReference type="Rhea" id="RHEA:10532"/>
        <dbReference type="ChEBI" id="CHEBI:15377"/>
        <dbReference type="ChEBI" id="CHEBI:33384"/>
        <dbReference type="ChEBI" id="CHEBI:57912"/>
        <dbReference type="ChEBI" id="CHEBI:58866"/>
        <dbReference type="ChEBI" id="CHEBI:59776"/>
        <dbReference type="EC" id="4.2.1.20"/>
    </reaction>
</comment>
<dbReference type="InterPro" id="IPR002028">
    <property type="entry name" value="Trp_synthase_suA"/>
</dbReference>
<dbReference type="GO" id="GO:0004834">
    <property type="term" value="F:tryptophan synthase activity"/>
    <property type="evidence" value="ECO:0007669"/>
    <property type="project" value="UniProtKB-EC"/>
</dbReference>
<evidence type="ECO:0000256" key="1">
    <source>
        <dbReference type="ARBA" id="ARBA00004733"/>
    </source>
</evidence>
<comment type="pathway">
    <text evidence="1">Amino-acid biosynthesis; L-tryptophan biosynthesis; L-tryptophan from chorismate: step 5/5.</text>
</comment>
<evidence type="ECO:0000256" key="2">
    <source>
        <dbReference type="ARBA" id="ARBA00011270"/>
    </source>
</evidence>
<comment type="similarity">
    <text evidence="9">Belongs to the TrpA family.</text>
</comment>
<reference evidence="10" key="1">
    <citation type="submission" date="2023-03" db="EMBL/GenBank/DDBJ databases">
        <authorList>
            <person name="Steffen K."/>
            <person name="Cardenas P."/>
        </authorList>
    </citation>
    <scope>NUCLEOTIDE SEQUENCE</scope>
</reference>
<evidence type="ECO:0000256" key="7">
    <source>
        <dbReference type="ARBA" id="ARBA00023239"/>
    </source>
</evidence>
<comment type="caution">
    <text evidence="10">The sequence shown here is derived from an EMBL/GenBank/DDBJ whole genome shotgun (WGS) entry which is preliminary data.</text>
</comment>
<dbReference type="AlphaFoldDB" id="A0AA35XJF0"/>
<keyword evidence="7" id="KW-0456">Lyase</keyword>
<protein>
    <recommendedName>
        <fullName evidence="3">tryptophan synthase</fullName>
        <ecNumber evidence="3">4.2.1.20</ecNumber>
    </recommendedName>
</protein>
<dbReference type="PANTHER" id="PTHR43406">
    <property type="entry name" value="TRYPTOPHAN SYNTHASE, ALPHA CHAIN"/>
    <property type="match status" value="1"/>
</dbReference>
<keyword evidence="6" id="KW-0057">Aromatic amino acid biosynthesis</keyword>
<evidence type="ECO:0000256" key="5">
    <source>
        <dbReference type="ARBA" id="ARBA00022822"/>
    </source>
</evidence>
<dbReference type="Gene3D" id="3.20.20.70">
    <property type="entry name" value="Aldolase class I"/>
    <property type="match status" value="1"/>
</dbReference>
<keyword evidence="11" id="KW-1185">Reference proteome</keyword>
<dbReference type="Proteomes" id="UP001174909">
    <property type="component" value="Unassembled WGS sequence"/>
</dbReference>
<dbReference type="CDD" id="cd04724">
    <property type="entry name" value="Tryptophan_synthase_alpha"/>
    <property type="match status" value="1"/>
</dbReference>
<dbReference type="InterPro" id="IPR013785">
    <property type="entry name" value="Aldolase_TIM"/>
</dbReference>
<sequence>MTNRIDTTLAALRAEGKAALVPFVTVGYPDMPTSEAMAVAILESGADMLELGIPFSDPLADGPTIQMTSFRALENGATLQGALESLRALRANGITSPLIFMGYLNPFLSYGMEEFAKEASDAGMDGIIIPDLPPEEAPPYQTILHLTAFTSFHCLHLRARRRASSRLANRQRGSYTA</sequence>
<dbReference type="PANTHER" id="PTHR43406:SF1">
    <property type="entry name" value="TRYPTOPHAN SYNTHASE ALPHA CHAIN, CHLOROPLASTIC"/>
    <property type="match status" value="1"/>
</dbReference>
<keyword evidence="5" id="KW-0822">Tryptophan biosynthesis</keyword>
<dbReference type="InterPro" id="IPR018204">
    <property type="entry name" value="Trp_synthase_alpha_AS"/>
</dbReference>
<dbReference type="InterPro" id="IPR011060">
    <property type="entry name" value="RibuloseP-bd_barrel"/>
</dbReference>
<dbReference type="Pfam" id="PF00290">
    <property type="entry name" value="Trp_syntA"/>
    <property type="match status" value="1"/>
</dbReference>
<evidence type="ECO:0000256" key="8">
    <source>
        <dbReference type="ARBA" id="ARBA00049047"/>
    </source>
</evidence>
<dbReference type="EC" id="4.2.1.20" evidence="3"/>
<name>A0AA35XJF0_GEOBA</name>
<dbReference type="SUPFAM" id="SSF51366">
    <property type="entry name" value="Ribulose-phoshate binding barrel"/>
    <property type="match status" value="1"/>
</dbReference>
<evidence type="ECO:0000256" key="3">
    <source>
        <dbReference type="ARBA" id="ARBA00012043"/>
    </source>
</evidence>
<dbReference type="GO" id="GO:0005829">
    <property type="term" value="C:cytosol"/>
    <property type="evidence" value="ECO:0007669"/>
    <property type="project" value="TreeGrafter"/>
</dbReference>
<proteinExistence type="inferred from homology"/>
<evidence type="ECO:0000313" key="11">
    <source>
        <dbReference type="Proteomes" id="UP001174909"/>
    </source>
</evidence>
<dbReference type="NCBIfam" id="TIGR00262">
    <property type="entry name" value="trpA"/>
    <property type="match status" value="1"/>
</dbReference>
<evidence type="ECO:0000256" key="9">
    <source>
        <dbReference type="RuleBase" id="RU003662"/>
    </source>
</evidence>
<dbReference type="PROSITE" id="PS00167">
    <property type="entry name" value="TRP_SYNTHASE_ALPHA"/>
    <property type="match status" value="1"/>
</dbReference>
<dbReference type="EMBL" id="CASHTH010004130">
    <property type="protein sequence ID" value="CAI8053920.1"/>
    <property type="molecule type" value="Genomic_DNA"/>
</dbReference>
<organism evidence="10 11">
    <name type="scientific">Geodia barretti</name>
    <name type="common">Barrett's horny sponge</name>
    <dbReference type="NCBI Taxonomy" id="519541"/>
    <lineage>
        <taxon>Eukaryota</taxon>
        <taxon>Metazoa</taxon>
        <taxon>Porifera</taxon>
        <taxon>Demospongiae</taxon>
        <taxon>Heteroscleromorpha</taxon>
        <taxon>Tetractinellida</taxon>
        <taxon>Astrophorina</taxon>
        <taxon>Geodiidae</taxon>
        <taxon>Geodia</taxon>
    </lineage>
</organism>
<keyword evidence="4" id="KW-0028">Amino-acid biosynthesis</keyword>
<evidence type="ECO:0000313" key="10">
    <source>
        <dbReference type="EMBL" id="CAI8053920.1"/>
    </source>
</evidence>
<comment type="subunit">
    <text evidence="2">Tetramer of two alpha and two beta chains.</text>
</comment>
<evidence type="ECO:0000256" key="4">
    <source>
        <dbReference type="ARBA" id="ARBA00022605"/>
    </source>
</evidence>
<gene>
    <name evidence="10" type="ORF">GBAR_LOCUS29471</name>
</gene>